<sequence>MMENQNTFDMTENIPDEMFEIIGLEKDEEVPARPRIGYWADAWRRFKENKVALLAGIILLVLIFFIIFGPAISGYGYEKIDSGAINQGPSAAHWFGTDDLGRDLFARVWQAGRVSLLIGITGALVASLIGSIYGGIAAYFGGIVDDIMMRIVEVLLSIPYLLIVILISVVTDSKSLGTMLIALTLTGWCGIARLVRGQMLQLKSQEFVLAANALGVSPMKIIMKHMIPNTLGMIIVAITFDIPGYIFSEAFLSYVGLGIQPPQTSWGALASAAQQNFMFYPTQLLFPAIMIALTMLSFTLLGDGLRDALDPKLRK</sequence>
<dbReference type="Proteomes" id="UP000261324">
    <property type="component" value="Unassembled WGS sequence"/>
</dbReference>
<feature type="transmembrane region" description="Helical" evidence="7">
    <location>
        <begin position="151"/>
        <end position="170"/>
    </location>
</feature>
<evidence type="ECO:0000313" key="17">
    <source>
        <dbReference type="Proteomes" id="UP000261208"/>
    </source>
</evidence>
<dbReference type="InterPro" id="IPR025966">
    <property type="entry name" value="OppC_N"/>
</dbReference>
<keyword evidence="5 7" id="KW-1133">Transmembrane helix</keyword>
<dbReference type="EMBL" id="QSQQ01000023">
    <property type="protein sequence ID" value="RGK44470.1"/>
    <property type="molecule type" value="Genomic_DNA"/>
</dbReference>
<evidence type="ECO:0000256" key="4">
    <source>
        <dbReference type="ARBA" id="ARBA00022692"/>
    </source>
</evidence>
<feature type="domain" description="ABC transmembrane type-1" evidence="8">
    <location>
        <begin position="112"/>
        <end position="302"/>
    </location>
</feature>
<evidence type="ECO:0000256" key="7">
    <source>
        <dbReference type="RuleBase" id="RU363032"/>
    </source>
</evidence>
<evidence type="ECO:0000256" key="1">
    <source>
        <dbReference type="ARBA" id="ARBA00004651"/>
    </source>
</evidence>
<dbReference type="EMBL" id="QRPD01000012">
    <property type="protein sequence ID" value="RHL86066.1"/>
    <property type="molecule type" value="Genomic_DNA"/>
</dbReference>
<dbReference type="EMBL" id="QRNS01000031">
    <property type="protein sequence ID" value="RHK60528.1"/>
    <property type="molecule type" value="Genomic_DNA"/>
</dbReference>
<feature type="transmembrane region" description="Helical" evidence="7">
    <location>
        <begin position="176"/>
        <end position="195"/>
    </location>
</feature>
<dbReference type="EMBL" id="QSRA01000025">
    <property type="protein sequence ID" value="RGK79999.1"/>
    <property type="molecule type" value="Genomic_DNA"/>
</dbReference>
<evidence type="ECO:0000313" key="19">
    <source>
        <dbReference type="Proteomes" id="UP000283325"/>
    </source>
</evidence>
<protein>
    <submittedName>
        <fullName evidence="9">ABC transporter permease</fullName>
    </submittedName>
</protein>
<evidence type="ECO:0000313" key="21">
    <source>
        <dbReference type="Proteomes" id="UP000284742"/>
    </source>
</evidence>
<dbReference type="PANTHER" id="PTHR43386:SF22">
    <property type="entry name" value="OLIGOPEPTIDE TRANSPORT SYSTEM PERMEASE PROTEIN OPPC"/>
    <property type="match status" value="1"/>
</dbReference>
<evidence type="ECO:0000313" key="22">
    <source>
        <dbReference type="Proteomes" id="UP000285642"/>
    </source>
</evidence>
<proteinExistence type="inferred from homology"/>
<feature type="transmembrane region" description="Helical" evidence="7">
    <location>
        <begin position="51"/>
        <end position="72"/>
    </location>
</feature>
<dbReference type="Proteomes" id="UP000260664">
    <property type="component" value="Unassembled WGS sequence"/>
</dbReference>
<evidence type="ECO:0000313" key="9">
    <source>
        <dbReference type="EMBL" id="RGI82188.1"/>
    </source>
</evidence>
<comment type="similarity">
    <text evidence="7">Belongs to the binding-protein-dependent transport system permease family.</text>
</comment>
<evidence type="ECO:0000313" key="10">
    <source>
        <dbReference type="EMBL" id="RGK44470.1"/>
    </source>
</evidence>
<dbReference type="Proteomes" id="UP000283325">
    <property type="component" value="Unassembled WGS sequence"/>
</dbReference>
<evidence type="ECO:0000313" key="11">
    <source>
        <dbReference type="EMBL" id="RGK79999.1"/>
    </source>
</evidence>
<organism evidence="9 16">
    <name type="scientific">Dorea formicigenerans</name>
    <dbReference type="NCBI Taxonomy" id="39486"/>
    <lineage>
        <taxon>Bacteria</taxon>
        <taxon>Bacillati</taxon>
        <taxon>Bacillota</taxon>
        <taxon>Clostridia</taxon>
        <taxon>Lachnospirales</taxon>
        <taxon>Lachnospiraceae</taxon>
        <taxon>Dorea</taxon>
    </lineage>
</organism>
<evidence type="ECO:0000313" key="15">
    <source>
        <dbReference type="EMBL" id="RHL86066.1"/>
    </source>
</evidence>
<dbReference type="Proteomes" id="UP000284152">
    <property type="component" value="Unassembled WGS sequence"/>
</dbReference>
<dbReference type="Proteomes" id="UP000261208">
    <property type="component" value="Unassembled WGS sequence"/>
</dbReference>
<feature type="transmembrane region" description="Helical" evidence="7">
    <location>
        <begin position="114"/>
        <end position="139"/>
    </location>
</feature>
<keyword evidence="6 7" id="KW-0472">Membrane</keyword>
<dbReference type="Proteomes" id="UP000285642">
    <property type="component" value="Unassembled WGS sequence"/>
</dbReference>
<dbReference type="Gene3D" id="1.10.3720.10">
    <property type="entry name" value="MetI-like"/>
    <property type="match status" value="1"/>
</dbReference>
<dbReference type="Pfam" id="PF00528">
    <property type="entry name" value="BPD_transp_1"/>
    <property type="match status" value="1"/>
</dbReference>
<dbReference type="GO" id="GO:0055085">
    <property type="term" value="P:transmembrane transport"/>
    <property type="evidence" value="ECO:0007669"/>
    <property type="project" value="InterPro"/>
</dbReference>
<dbReference type="PROSITE" id="PS50928">
    <property type="entry name" value="ABC_TM1"/>
    <property type="match status" value="1"/>
</dbReference>
<gene>
    <name evidence="14" type="ORF">DW054_14250</name>
    <name evidence="13" type="ORF">DW860_15240</name>
    <name evidence="12" type="ORF">DW924_14765</name>
    <name evidence="15" type="ORF">DWZ98_12565</name>
    <name evidence="11" type="ORF">DXC93_14240</name>
    <name evidence="10" type="ORF">DXD10_14385</name>
    <name evidence="9" type="ORF">DXD84_12210</name>
</gene>
<feature type="transmembrane region" description="Helical" evidence="7">
    <location>
        <begin position="227"/>
        <end position="247"/>
    </location>
</feature>
<dbReference type="EMBL" id="QSOI01000017">
    <property type="protein sequence ID" value="RGI82188.1"/>
    <property type="molecule type" value="Genomic_DNA"/>
</dbReference>
<evidence type="ECO:0000313" key="13">
    <source>
        <dbReference type="EMBL" id="RHC03019.1"/>
    </source>
</evidence>
<evidence type="ECO:0000256" key="6">
    <source>
        <dbReference type="ARBA" id="ARBA00023136"/>
    </source>
</evidence>
<dbReference type="SUPFAM" id="SSF161098">
    <property type="entry name" value="MetI-like"/>
    <property type="match status" value="1"/>
</dbReference>
<dbReference type="EMBL" id="QSHK01000016">
    <property type="protein sequence ID" value="RHC03019.1"/>
    <property type="molecule type" value="Genomic_DNA"/>
</dbReference>
<evidence type="ECO:0000313" key="18">
    <source>
        <dbReference type="Proteomes" id="UP000261324"/>
    </source>
</evidence>
<evidence type="ECO:0000256" key="5">
    <source>
        <dbReference type="ARBA" id="ARBA00022989"/>
    </source>
</evidence>
<dbReference type="CDD" id="cd06261">
    <property type="entry name" value="TM_PBP2"/>
    <property type="match status" value="1"/>
</dbReference>
<dbReference type="InterPro" id="IPR035906">
    <property type="entry name" value="MetI-like_sf"/>
</dbReference>
<evidence type="ECO:0000256" key="2">
    <source>
        <dbReference type="ARBA" id="ARBA00022448"/>
    </source>
</evidence>
<evidence type="ECO:0000313" key="12">
    <source>
        <dbReference type="EMBL" id="RHA65952.1"/>
    </source>
</evidence>
<dbReference type="GeneID" id="92862827"/>
<evidence type="ECO:0000313" key="14">
    <source>
        <dbReference type="EMBL" id="RHK60528.1"/>
    </source>
</evidence>
<evidence type="ECO:0000256" key="3">
    <source>
        <dbReference type="ARBA" id="ARBA00022475"/>
    </source>
</evidence>
<dbReference type="RefSeq" id="WP_005334655.1">
    <property type="nucleotide sequence ID" value="NZ_CABJBB010000012.1"/>
</dbReference>
<keyword evidence="2 7" id="KW-0813">Transport</keyword>
<evidence type="ECO:0000259" key="8">
    <source>
        <dbReference type="PROSITE" id="PS50928"/>
    </source>
</evidence>
<dbReference type="AlphaFoldDB" id="A0A3E4LAQ6"/>
<dbReference type="Pfam" id="PF12911">
    <property type="entry name" value="OppC_N"/>
    <property type="match status" value="1"/>
</dbReference>
<keyword evidence="4 7" id="KW-0812">Transmembrane</keyword>
<dbReference type="InterPro" id="IPR050366">
    <property type="entry name" value="BP-dependent_transpt_permease"/>
</dbReference>
<comment type="caution">
    <text evidence="9">The sequence shown here is derived from an EMBL/GenBank/DDBJ whole genome shotgun (WGS) entry which is preliminary data.</text>
</comment>
<feature type="transmembrane region" description="Helical" evidence="7">
    <location>
        <begin position="284"/>
        <end position="305"/>
    </location>
</feature>
<dbReference type="GO" id="GO:0005886">
    <property type="term" value="C:plasma membrane"/>
    <property type="evidence" value="ECO:0007669"/>
    <property type="project" value="UniProtKB-SubCell"/>
</dbReference>
<accession>A0A3E4LAQ6</accession>
<keyword evidence="3" id="KW-1003">Cell membrane</keyword>
<dbReference type="Proteomes" id="UP000284742">
    <property type="component" value="Unassembled WGS sequence"/>
</dbReference>
<name>A0A3E4LAQ6_9FIRM</name>
<dbReference type="EMBL" id="QSFS01000021">
    <property type="protein sequence ID" value="RHA65952.1"/>
    <property type="molecule type" value="Genomic_DNA"/>
</dbReference>
<reference evidence="16 17" key="1">
    <citation type="submission" date="2018-08" db="EMBL/GenBank/DDBJ databases">
        <title>A genome reference for cultivated species of the human gut microbiota.</title>
        <authorList>
            <person name="Zou Y."/>
            <person name="Xue W."/>
            <person name="Luo G."/>
        </authorList>
    </citation>
    <scope>NUCLEOTIDE SEQUENCE [LARGE SCALE GENOMIC DNA]</scope>
    <source>
        <strain evidence="15 19">AF36-1BH</strain>
        <strain evidence="14 20">AF42-21</strain>
        <strain evidence="13 21">AM37-5</strain>
        <strain evidence="12 22">AM42-8</strain>
        <strain evidence="11 18">TF09-3</strain>
        <strain evidence="10 17">TF11-11</strain>
        <strain evidence="9 16">TM09-19AC</strain>
    </source>
</reference>
<evidence type="ECO:0000313" key="20">
    <source>
        <dbReference type="Proteomes" id="UP000284152"/>
    </source>
</evidence>
<evidence type="ECO:0000313" key="16">
    <source>
        <dbReference type="Proteomes" id="UP000260664"/>
    </source>
</evidence>
<dbReference type="InterPro" id="IPR000515">
    <property type="entry name" value="MetI-like"/>
</dbReference>
<comment type="subcellular location">
    <subcellularLocation>
        <location evidence="1 7">Cell membrane</location>
        <topology evidence="1 7">Multi-pass membrane protein</topology>
    </subcellularLocation>
</comment>
<dbReference type="PANTHER" id="PTHR43386">
    <property type="entry name" value="OLIGOPEPTIDE TRANSPORT SYSTEM PERMEASE PROTEIN APPC"/>
    <property type="match status" value="1"/>
</dbReference>